<name>A0AAX4P6D4_9CHLO</name>
<protein>
    <submittedName>
        <fullName evidence="3">Cyclic nucleotide-binding domain-containing protein</fullName>
    </submittedName>
</protein>
<dbReference type="PANTHER" id="PTHR23011">
    <property type="entry name" value="CYCLIC NUCLEOTIDE-BINDING DOMAIN CONTAINING PROTEIN"/>
    <property type="match status" value="1"/>
</dbReference>
<dbReference type="InterPro" id="IPR018490">
    <property type="entry name" value="cNMP-bd_dom_sf"/>
</dbReference>
<dbReference type="Gene3D" id="2.60.120.10">
    <property type="entry name" value="Jelly Rolls"/>
    <property type="match status" value="2"/>
</dbReference>
<feature type="domain" description="Cyclic nucleotide-binding" evidence="2">
    <location>
        <begin position="217"/>
        <end position="326"/>
    </location>
</feature>
<evidence type="ECO:0000259" key="2">
    <source>
        <dbReference type="PROSITE" id="PS50042"/>
    </source>
</evidence>
<keyword evidence="4" id="KW-1185">Reference proteome</keyword>
<dbReference type="SUPFAM" id="SSF51206">
    <property type="entry name" value="cAMP-binding domain-like"/>
    <property type="match status" value="2"/>
</dbReference>
<evidence type="ECO:0000313" key="4">
    <source>
        <dbReference type="Proteomes" id="UP001472866"/>
    </source>
</evidence>
<feature type="domain" description="Cyclic nucleotide-binding" evidence="2">
    <location>
        <begin position="70"/>
        <end position="210"/>
    </location>
</feature>
<reference evidence="3 4" key="1">
    <citation type="submission" date="2024-03" db="EMBL/GenBank/DDBJ databases">
        <title>Complete genome sequence of the green alga Chloropicon roscoffensis RCC1871.</title>
        <authorList>
            <person name="Lemieux C."/>
            <person name="Pombert J.-F."/>
            <person name="Otis C."/>
            <person name="Turmel M."/>
        </authorList>
    </citation>
    <scope>NUCLEOTIDE SEQUENCE [LARGE SCALE GENOMIC DNA]</scope>
    <source>
        <strain evidence="3 4">RCC1871</strain>
    </source>
</reference>
<feature type="region of interest" description="Disordered" evidence="1">
    <location>
        <begin position="374"/>
        <end position="401"/>
    </location>
</feature>
<dbReference type="PROSITE" id="PS00889">
    <property type="entry name" value="CNMP_BINDING_2"/>
    <property type="match status" value="1"/>
</dbReference>
<feature type="compositionally biased region" description="Basic and acidic residues" evidence="1">
    <location>
        <begin position="379"/>
        <end position="400"/>
    </location>
</feature>
<evidence type="ECO:0000256" key="1">
    <source>
        <dbReference type="SAM" id="MobiDB-lite"/>
    </source>
</evidence>
<dbReference type="AlphaFoldDB" id="A0AAX4P6D4"/>
<dbReference type="InterPro" id="IPR018488">
    <property type="entry name" value="cNMP-bd_CS"/>
</dbReference>
<dbReference type="EMBL" id="CP151504">
    <property type="protein sequence ID" value="WZN61623.1"/>
    <property type="molecule type" value="Genomic_DNA"/>
</dbReference>
<dbReference type="PRINTS" id="PR00103">
    <property type="entry name" value="CAMPKINASE"/>
</dbReference>
<dbReference type="Pfam" id="PF00027">
    <property type="entry name" value="cNMP_binding"/>
    <property type="match status" value="2"/>
</dbReference>
<dbReference type="CDD" id="cd00038">
    <property type="entry name" value="CAP_ED"/>
    <property type="match status" value="2"/>
</dbReference>
<dbReference type="PROSITE" id="PS50042">
    <property type="entry name" value="CNMP_BINDING_3"/>
    <property type="match status" value="2"/>
</dbReference>
<feature type="region of interest" description="Disordered" evidence="1">
    <location>
        <begin position="121"/>
        <end position="144"/>
    </location>
</feature>
<dbReference type="PANTHER" id="PTHR23011:SF28">
    <property type="entry name" value="CYCLIC NUCLEOTIDE-BINDING DOMAIN CONTAINING PROTEIN"/>
    <property type="match status" value="1"/>
</dbReference>
<evidence type="ECO:0000313" key="3">
    <source>
        <dbReference type="EMBL" id="WZN61623.1"/>
    </source>
</evidence>
<dbReference type="InterPro" id="IPR014710">
    <property type="entry name" value="RmlC-like_jellyroll"/>
</dbReference>
<proteinExistence type="predicted"/>
<gene>
    <name evidence="3" type="ORF">HKI87_04g31580</name>
</gene>
<organism evidence="3 4">
    <name type="scientific">Chloropicon roscoffensis</name>
    <dbReference type="NCBI Taxonomy" id="1461544"/>
    <lineage>
        <taxon>Eukaryota</taxon>
        <taxon>Viridiplantae</taxon>
        <taxon>Chlorophyta</taxon>
        <taxon>Chloropicophyceae</taxon>
        <taxon>Chloropicales</taxon>
        <taxon>Chloropicaceae</taxon>
        <taxon>Chloropicon</taxon>
    </lineage>
</organism>
<feature type="region of interest" description="Disordered" evidence="1">
    <location>
        <begin position="1"/>
        <end position="30"/>
    </location>
</feature>
<dbReference type="Proteomes" id="UP001472866">
    <property type="component" value="Chromosome 04"/>
</dbReference>
<accession>A0AAX4P6D4</accession>
<dbReference type="SMART" id="SM00100">
    <property type="entry name" value="cNMP"/>
    <property type="match status" value="2"/>
</dbReference>
<feature type="compositionally biased region" description="Basic and acidic residues" evidence="1">
    <location>
        <begin position="124"/>
        <end position="136"/>
    </location>
</feature>
<dbReference type="InterPro" id="IPR000595">
    <property type="entry name" value="cNMP-bd_dom"/>
</dbReference>
<sequence length="526" mass="59699">MVEEEVSKEKPTDEEGGEGEEKKAEEKKLEQDKKLQKIIRLCMETLSLPCANRSKENLLPLQAFTNKISEFKKLAQSAREELLRSAQLEKFEDKETVFLHGDYGDKYYVVLSGSVDISIPKYPNKGESEKKTHDEGAPDEEEPPEEIVVAQLGAQCGFGELALITNSPRAATVRAAGVTYLMVFIREEYQNIVGGGLSKALEEKRNFFKSVSIFHQTEKNMQSTHLQNLIYFFQPKTYLKDEVVYREGDKATHCFLIKEGYCNLFITPRSHGYTGFKPSKELFVSVLGSKALFGEEEVLAQVPMKSTVIAGTTTEIYTLEAQILEEKIPKLIIDQILLEAKMKQEYQRERIESLVQAEEVHSKFRMKPNSLVAHAKSSQRVEARRKSEASREKEGKKEFAPKVPGELTRRMRRNSSLIRANTISRLAQPKVPIGHDGIDLNRDSLEQAVLYVRPDALGRKARFRHLNRLKSVSKPSDRVIQGYTDFNVDDEKKLLRDRVARTAKAVRALSSVQSSLKLSPTLEKKT</sequence>